<protein>
    <submittedName>
        <fullName evidence="1">Uncharacterized protein</fullName>
    </submittedName>
</protein>
<reference evidence="1" key="1">
    <citation type="submission" date="2018-04" db="EMBL/GenBank/DDBJ databases">
        <title>Transcriptome of Schizaphis graminum biotype I.</title>
        <authorList>
            <person name="Scully E.D."/>
            <person name="Geib S.M."/>
            <person name="Palmer N.A."/>
            <person name="Koch K."/>
            <person name="Bradshaw J."/>
            <person name="Heng-Moss T."/>
            <person name="Sarath G."/>
        </authorList>
    </citation>
    <scope>NUCLEOTIDE SEQUENCE</scope>
</reference>
<sequence>MKQILSVLYITKLCCFIQTKPSCSTASKTVLSSCPAEKTGTPNVNIQLLQPLTHQTVLETSSSSLMYDAPTKMEGLVDEFLNMCANEKNKCDRQAPGIINSSNSTNDITMYREDEPYLDMFQMDAPALLAPFSTPQNVFTIDDEFQKINKPEIELIIPLEDAAFKQPISMRKNSTLKLDVGLQQIQSTSYGDVLNTPEVVKTLTEQESAFNLLAYVFDEKKN</sequence>
<proteinExistence type="predicted"/>
<organism evidence="1">
    <name type="scientific">Schizaphis graminum</name>
    <name type="common">Green bug aphid</name>
    <dbReference type="NCBI Taxonomy" id="13262"/>
    <lineage>
        <taxon>Eukaryota</taxon>
        <taxon>Metazoa</taxon>
        <taxon>Ecdysozoa</taxon>
        <taxon>Arthropoda</taxon>
        <taxon>Hexapoda</taxon>
        <taxon>Insecta</taxon>
        <taxon>Pterygota</taxon>
        <taxon>Neoptera</taxon>
        <taxon>Paraneoptera</taxon>
        <taxon>Hemiptera</taxon>
        <taxon>Sternorrhyncha</taxon>
        <taxon>Aphidomorpha</taxon>
        <taxon>Aphidoidea</taxon>
        <taxon>Aphididae</taxon>
        <taxon>Aphidini</taxon>
        <taxon>Schizaphis</taxon>
    </lineage>
</organism>
<name>A0A2S2NAN6_SCHGA</name>
<dbReference type="EMBL" id="GGMR01001662">
    <property type="protein sequence ID" value="MBY14281.1"/>
    <property type="molecule type" value="Transcribed_RNA"/>
</dbReference>
<gene>
    <name evidence="1" type="ORF">g.57552</name>
</gene>
<accession>A0A2S2NAN6</accession>
<evidence type="ECO:0000313" key="1">
    <source>
        <dbReference type="EMBL" id="MBY14281.1"/>
    </source>
</evidence>
<dbReference type="AlphaFoldDB" id="A0A2S2NAN6"/>